<feature type="compositionally biased region" description="Low complexity" evidence="2">
    <location>
        <begin position="449"/>
        <end position="473"/>
    </location>
</feature>
<feature type="region of interest" description="Disordered" evidence="2">
    <location>
        <begin position="1"/>
        <end position="62"/>
    </location>
</feature>
<dbReference type="Proteomes" id="UP000279236">
    <property type="component" value="Unassembled WGS sequence"/>
</dbReference>
<feature type="compositionally biased region" description="Basic and acidic residues" evidence="2">
    <location>
        <begin position="95"/>
        <end position="112"/>
    </location>
</feature>
<feature type="compositionally biased region" description="Low complexity" evidence="2">
    <location>
        <begin position="534"/>
        <end position="551"/>
    </location>
</feature>
<dbReference type="InterPro" id="IPR000571">
    <property type="entry name" value="Znf_CCCH"/>
</dbReference>
<feature type="region of interest" description="Disordered" evidence="2">
    <location>
        <begin position="85"/>
        <end position="132"/>
    </location>
</feature>
<dbReference type="AlphaFoldDB" id="A0A427XUI1"/>
<dbReference type="InterPro" id="IPR057683">
    <property type="entry name" value="DUF7923"/>
</dbReference>
<dbReference type="OrthoDB" id="2270193at2759"/>
<dbReference type="InterPro" id="IPR057654">
    <property type="entry name" value="Znf-CCCH_tandem"/>
</dbReference>
<feature type="compositionally biased region" description="Polar residues" evidence="2">
    <location>
        <begin position="116"/>
        <end position="125"/>
    </location>
</feature>
<dbReference type="GO" id="GO:0008270">
    <property type="term" value="F:zinc ion binding"/>
    <property type="evidence" value="ECO:0007669"/>
    <property type="project" value="UniProtKB-KW"/>
</dbReference>
<evidence type="ECO:0000313" key="4">
    <source>
        <dbReference type="EMBL" id="RSH82457.1"/>
    </source>
</evidence>
<evidence type="ECO:0000313" key="5">
    <source>
        <dbReference type="Proteomes" id="UP000279236"/>
    </source>
</evidence>
<sequence>MDARAVHSSSPQPSPHGAIGEFPGGVSSPLPSAAHQRSGSYAPRPRTPLAPPSSSGDELDLTALMAHGQRQLELDHRSRFGRFAAASARSGSPSRWDEEWRGSSARSRESSMRRQPSAQSATGGSVTPVAPTPNLSFLDTSFPSPIGAVGGAASIGRHRGSFATPANPAPPATDPAATATHHLNALQSVLNPLIAQSEEVIRLRAEVELWRGEWQRCDRERRRLDGIVATKNNEPVNGQAFSVVLLDGDGLIFQDEYLRKGFAGGQQAARTLATALPGLADTIFSPQTNDGGIEANGDAPKHDLGSVIVQVFVNKSGLGHALLRAGSVPSWTVYDGFWQGFSSAHDLFSVIDAGHGKEATDAKIREHLRLYSSHRQCSTIFLGATHDNGYANVLSSLETTSGLSKLVLLKGYSELAAGLKPYASRCVTVNDLFRTSRVPNPNNLSAALGTNGNGKDNGSSGNTANGPAVSSRAPPSPRSPRARRGYPARAQPKDKEEEDVSSVDDPDSNSDSTSEDGNPDVEIEVIEWEGLVDSAPHSAGNPGAGAPPRRGVNASTRLRVPRSSMHAQHSQQSENEDGDWEDNKKKATAGPGKKYKPAARSASVPTVRNLKPRPCHTFYLSPWGCKNGDGCEYAHHYKLNEEQTEELARLAKEIICPYVRSKRCHFSEDECVYGHRCPRGERCTFGDTCRFKDLPNGHGEDSRAAAAQ</sequence>
<gene>
    <name evidence="4" type="ORF">EHS24_007431</name>
</gene>
<protein>
    <recommendedName>
        <fullName evidence="3">C3H1-type domain-containing protein</fullName>
    </recommendedName>
</protein>
<keyword evidence="1" id="KW-0862">Zinc</keyword>
<keyword evidence="5" id="KW-1185">Reference proteome</keyword>
<feature type="region of interest" description="Disordered" evidence="2">
    <location>
        <begin position="533"/>
        <end position="552"/>
    </location>
</feature>
<feature type="compositionally biased region" description="Acidic residues" evidence="2">
    <location>
        <begin position="496"/>
        <end position="520"/>
    </location>
</feature>
<dbReference type="PANTHER" id="PTHR37543:SF1">
    <property type="entry name" value="CCCH ZINC FINGER DNA BINDING PROTEIN (AFU_ORTHOLOGUE AFUA_5G12760)"/>
    <property type="match status" value="1"/>
</dbReference>
<evidence type="ECO:0000256" key="1">
    <source>
        <dbReference type="PROSITE-ProRule" id="PRU00723"/>
    </source>
</evidence>
<reference evidence="4 5" key="1">
    <citation type="submission" date="2018-11" db="EMBL/GenBank/DDBJ databases">
        <title>Genome sequence of Apiotrichum porosum DSM 27194.</title>
        <authorList>
            <person name="Aliyu H."/>
            <person name="Gorte O."/>
            <person name="Ochsenreither K."/>
        </authorList>
    </citation>
    <scope>NUCLEOTIDE SEQUENCE [LARGE SCALE GENOMIC DNA]</scope>
    <source>
        <strain evidence="4 5">DSM 27194</strain>
    </source>
</reference>
<dbReference type="EMBL" id="RSCE01000005">
    <property type="protein sequence ID" value="RSH82457.1"/>
    <property type="molecule type" value="Genomic_DNA"/>
</dbReference>
<dbReference type="RefSeq" id="XP_028476689.1">
    <property type="nucleotide sequence ID" value="XM_028622796.1"/>
</dbReference>
<feature type="region of interest" description="Disordered" evidence="2">
    <location>
        <begin position="438"/>
        <end position="520"/>
    </location>
</feature>
<dbReference type="GeneID" id="39591974"/>
<organism evidence="4 5">
    <name type="scientific">Apiotrichum porosum</name>
    <dbReference type="NCBI Taxonomy" id="105984"/>
    <lineage>
        <taxon>Eukaryota</taxon>
        <taxon>Fungi</taxon>
        <taxon>Dikarya</taxon>
        <taxon>Basidiomycota</taxon>
        <taxon>Agaricomycotina</taxon>
        <taxon>Tremellomycetes</taxon>
        <taxon>Trichosporonales</taxon>
        <taxon>Trichosporonaceae</taxon>
        <taxon>Apiotrichum</taxon>
    </lineage>
</organism>
<evidence type="ECO:0000259" key="3">
    <source>
        <dbReference type="PROSITE" id="PS50103"/>
    </source>
</evidence>
<dbReference type="PANTHER" id="PTHR37543">
    <property type="entry name" value="CCCH ZINC FINGER DNA BINDING PROTEIN (AFU_ORTHOLOGUE AFUA_5G12760)"/>
    <property type="match status" value="1"/>
</dbReference>
<feature type="zinc finger region" description="C3H1-type" evidence="1">
    <location>
        <begin position="609"/>
        <end position="638"/>
    </location>
</feature>
<comment type="caution">
    <text evidence="4">The sequence shown here is derived from an EMBL/GenBank/DDBJ whole genome shotgun (WGS) entry which is preliminary data.</text>
</comment>
<accession>A0A427XUI1</accession>
<dbReference type="PROSITE" id="PS50103">
    <property type="entry name" value="ZF_C3H1"/>
    <property type="match status" value="1"/>
</dbReference>
<evidence type="ECO:0000256" key="2">
    <source>
        <dbReference type="SAM" id="MobiDB-lite"/>
    </source>
</evidence>
<proteinExistence type="predicted"/>
<dbReference type="Pfam" id="PF25543">
    <property type="entry name" value="zf-CCCH_tandem"/>
    <property type="match status" value="1"/>
</dbReference>
<keyword evidence="1" id="KW-0863">Zinc-finger</keyword>
<feature type="domain" description="C3H1-type" evidence="3">
    <location>
        <begin position="609"/>
        <end position="638"/>
    </location>
</feature>
<name>A0A427XUI1_9TREE</name>
<keyword evidence="1" id="KW-0479">Metal-binding</keyword>
<dbReference type="Pfam" id="PF25540">
    <property type="entry name" value="DUF7923"/>
    <property type="match status" value="1"/>
</dbReference>
<feature type="region of interest" description="Disordered" evidence="2">
    <location>
        <begin position="560"/>
        <end position="604"/>
    </location>
</feature>